<dbReference type="Proteomes" id="UP000317703">
    <property type="component" value="Segment"/>
</dbReference>
<name>A0A514TUZ8_9CAUD</name>
<accession>A0A514TUZ8</accession>
<sequence>MENKVCKSTLKVGGDFPIAEVFFLEKDLPHLESLLGSLYNKFKLDTTTLGWVESFPNELLKLFCVTKDFQFVYHTLNYNATSPSERLIRKLEREEVYQEIQNSRGIHDLLTNGTIFFTDRLLSKPVNSFKVKTISEMERIEKLLKEVDLQLSPEQEVKLLRKIVKEQQSIINNLKGI</sequence>
<organism evidence="1 2">
    <name type="scientific">Aeromonas phage PS1</name>
    <dbReference type="NCBI Taxonomy" id="2591406"/>
    <lineage>
        <taxon>Viruses</taxon>
        <taxon>Duplodnaviria</taxon>
        <taxon>Heunggongvirae</taxon>
        <taxon>Uroviricota</taxon>
        <taxon>Caudoviricetes</taxon>
        <taxon>Chimalliviridae</taxon>
        <taxon>Ferozepurvirus</taxon>
        <taxon>Ferozepurvirus PS1</taxon>
    </lineage>
</organism>
<evidence type="ECO:0000313" key="1">
    <source>
        <dbReference type="EMBL" id="QDJ96846.1"/>
    </source>
</evidence>
<keyword evidence="2" id="KW-1185">Reference proteome</keyword>
<protein>
    <submittedName>
        <fullName evidence="1">Uncharacterized protein</fullName>
    </submittedName>
</protein>
<proteinExistence type="predicted"/>
<reference evidence="1" key="1">
    <citation type="submission" date="2019-06" db="EMBL/GenBank/DDBJ databases">
        <title>Complete genome sequence of Aeromonas hydrophila bacteriophage PS1.</title>
        <authorList>
            <person name="Rai S."/>
            <person name="Tyagi A."/>
            <person name="Kumar N."/>
            <person name="Singh N."/>
        </authorList>
    </citation>
    <scope>NUCLEOTIDE SEQUENCE [LARGE SCALE GENOMIC DNA]</scope>
</reference>
<dbReference type="EMBL" id="MN032614">
    <property type="protein sequence ID" value="QDJ96846.1"/>
    <property type="molecule type" value="Genomic_DNA"/>
</dbReference>
<gene>
    <name evidence="1" type="ORF">PS1_0087</name>
</gene>
<evidence type="ECO:0000313" key="2">
    <source>
        <dbReference type="Proteomes" id="UP000317703"/>
    </source>
</evidence>